<keyword evidence="4" id="KW-1185">Reference proteome</keyword>
<reference evidence="3 4" key="1">
    <citation type="journal article" date="2018" name="Evol. Lett.">
        <title>Horizontal gene cluster transfer increased hallucinogenic mushroom diversity.</title>
        <authorList>
            <person name="Reynolds H.T."/>
            <person name="Vijayakumar V."/>
            <person name="Gluck-Thaler E."/>
            <person name="Korotkin H.B."/>
            <person name="Matheny P.B."/>
            <person name="Slot J.C."/>
        </authorList>
    </citation>
    <scope>NUCLEOTIDE SEQUENCE [LARGE SCALE GENOMIC DNA]</scope>
    <source>
        <strain evidence="3 4">SRW20</strain>
    </source>
</reference>
<feature type="compositionally biased region" description="Low complexity" evidence="1">
    <location>
        <begin position="95"/>
        <end position="110"/>
    </location>
</feature>
<feature type="region of interest" description="Disordered" evidence="1">
    <location>
        <begin position="77"/>
        <end position="160"/>
    </location>
</feature>
<feature type="compositionally biased region" description="Low complexity" evidence="1">
    <location>
        <begin position="121"/>
        <end position="149"/>
    </location>
</feature>
<gene>
    <name evidence="3" type="ORF">CVT26_008632</name>
</gene>
<sequence length="215" mass="21722">MSTPRFARISAFVLFSLTILRSAAQNATNTTSAPTADQLQEYNRICASQAKANGEDAPTNWVWSVTDEGCVNNGASGNSTASVSTQLAETDARKAASSSASKAATTSSSSPDTKAVNRAPGSAAVRPATSAATSTRAGATTAGAGRLAPPGFPLSRGTSGATLRVDTARITGILNAGSTRTAMRTGNVLGRALRFEGSFAGDGSLNPDGFSLICL</sequence>
<evidence type="ECO:0000313" key="3">
    <source>
        <dbReference type="EMBL" id="PPQ95604.1"/>
    </source>
</evidence>
<evidence type="ECO:0008006" key="5">
    <source>
        <dbReference type="Google" id="ProtNLM"/>
    </source>
</evidence>
<dbReference type="AlphaFoldDB" id="A0A409XXW4"/>
<feature type="chain" id="PRO_5019274062" description="Pectate lyase" evidence="2">
    <location>
        <begin position="25"/>
        <end position="215"/>
    </location>
</feature>
<keyword evidence="2" id="KW-0732">Signal</keyword>
<accession>A0A409XXW4</accession>
<protein>
    <recommendedName>
        <fullName evidence="5">Pectate lyase</fullName>
    </recommendedName>
</protein>
<comment type="caution">
    <text evidence="3">The sequence shown here is derived from an EMBL/GenBank/DDBJ whole genome shotgun (WGS) entry which is preliminary data.</text>
</comment>
<dbReference type="Proteomes" id="UP000284706">
    <property type="component" value="Unassembled WGS sequence"/>
</dbReference>
<proteinExistence type="predicted"/>
<evidence type="ECO:0000313" key="4">
    <source>
        <dbReference type="Proteomes" id="UP000284706"/>
    </source>
</evidence>
<feature type="signal peptide" evidence="2">
    <location>
        <begin position="1"/>
        <end position="24"/>
    </location>
</feature>
<dbReference type="InParanoid" id="A0A409XXW4"/>
<dbReference type="EMBL" id="NHYE01001421">
    <property type="protein sequence ID" value="PPQ95604.1"/>
    <property type="molecule type" value="Genomic_DNA"/>
</dbReference>
<evidence type="ECO:0000256" key="2">
    <source>
        <dbReference type="SAM" id="SignalP"/>
    </source>
</evidence>
<feature type="compositionally biased region" description="Polar residues" evidence="1">
    <location>
        <begin position="77"/>
        <end position="88"/>
    </location>
</feature>
<name>A0A409XXW4_9AGAR</name>
<organism evidence="3 4">
    <name type="scientific">Gymnopilus dilepis</name>
    <dbReference type="NCBI Taxonomy" id="231916"/>
    <lineage>
        <taxon>Eukaryota</taxon>
        <taxon>Fungi</taxon>
        <taxon>Dikarya</taxon>
        <taxon>Basidiomycota</taxon>
        <taxon>Agaricomycotina</taxon>
        <taxon>Agaricomycetes</taxon>
        <taxon>Agaricomycetidae</taxon>
        <taxon>Agaricales</taxon>
        <taxon>Agaricineae</taxon>
        <taxon>Hymenogastraceae</taxon>
        <taxon>Gymnopilus</taxon>
    </lineage>
</organism>
<evidence type="ECO:0000256" key="1">
    <source>
        <dbReference type="SAM" id="MobiDB-lite"/>
    </source>
</evidence>